<dbReference type="Gene3D" id="1.10.530.40">
    <property type="match status" value="1"/>
</dbReference>
<comment type="similarity">
    <text evidence="6">Belongs to the glycosyl hydrolase 24 family.</text>
</comment>
<dbReference type="RefSeq" id="WP_282560220.1">
    <property type="nucleotide sequence ID" value="NZ_JAIMJA010000035.1"/>
</dbReference>
<dbReference type="InterPro" id="IPR051018">
    <property type="entry name" value="Bacteriophage_GH24"/>
</dbReference>
<evidence type="ECO:0000256" key="5">
    <source>
        <dbReference type="ARBA" id="ARBA00023295"/>
    </source>
</evidence>
<protein>
    <recommendedName>
        <fullName evidence="6">Lysozyme</fullName>
        <ecNumber evidence="6">3.2.1.17</ecNumber>
    </recommendedName>
</protein>
<accession>A0ABS8WDU2</accession>
<dbReference type="InterPro" id="IPR034690">
    <property type="entry name" value="Endolysin_T4_type"/>
</dbReference>
<dbReference type="CDD" id="cd16901">
    <property type="entry name" value="lyz_P1"/>
    <property type="match status" value="1"/>
</dbReference>
<feature type="signal peptide" evidence="7">
    <location>
        <begin position="1"/>
        <end position="23"/>
    </location>
</feature>
<name>A0ABS8WDU2_9GAMM</name>
<evidence type="ECO:0000256" key="3">
    <source>
        <dbReference type="ARBA" id="ARBA00022638"/>
    </source>
</evidence>
<dbReference type="Proteomes" id="UP001201273">
    <property type="component" value="Unassembled WGS sequence"/>
</dbReference>
<dbReference type="EMBL" id="JAIMJA010000035">
    <property type="protein sequence ID" value="MCE2597217.1"/>
    <property type="molecule type" value="Genomic_DNA"/>
</dbReference>
<dbReference type="PANTHER" id="PTHR38107">
    <property type="match status" value="1"/>
</dbReference>
<dbReference type="InterPro" id="IPR023347">
    <property type="entry name" value="Lysozyme_dom_sf"/>
</dbReference>
<dbReference type="Pfam" id="PF00959">
    <property type="entry name" value="Phage_lysozyme"/>
    <property type="match status" value="1"/>
</dbReference>
<dbReference type="InterPro" id="IPR023346">
    <property type="entry name" value="Lysozyme-like_dom_sf"/>
</dbReference>
<keyword evidence="4 6" id="KW-0378">Hydrolase</keyword>
<feature type="chain" id="PRO_5046505220" description="Lysozyme" evidence="7">
    <location>
        <begin position="24"/>
        <end position="171"/>
    </location>
</feature>
<dbReference type="HAMAP" id="MF_04110">
    <property type="entry name" value="ENDOLYSIN_T4"/>
    <property type="match status" value="1"/>
</dbReference>
<dbReference type="PANTHER" id="PTHR38107:SF4">
    <property type="entry name" value="LYSOZYME"/>
    <property type="match status" value="1"/>
</dbReference>
<evidence type="ECO:0000256" key="7">
    <source>
        <dbReference type="SAM" id="SignalP"/>
    </source>
</evidence>
<evidence type="ECO:0000313" key="8">
    <source>
        <dbReference type="EMBL" id="MCE2597217.1"/>
    </source>
</evidence>
<evidence type="ECO:0000256" key="2">
    <source>
        <dbReference type="ARBA" id="ARBA00022529"/>
    </source>
</evidence>
<dbReference type="SUPFAM" id="SSF53955">
    <property type="entry name" value="Lysozyme-like"/>
    <property type="match status" value="1"/>
</dbReference>
<evidence type="ECO:0000313" key="9">
    <source>
        <dbReference type="Proteomes" id="UP001201273"/>
    </source>
</evidence>
<keyword evidence="5 6" id="KW-0326">Glycosidase</keyword>
<dbReference type="EC" id="3.2.1.17" evidence="6"/>
<evidence type="ECO:0000256" key="1">
    <source>
        <dbReference type="ARBA" id="ARBA00000632"/>
    </source>
</evidence>
<keyword evidence="3 6" id="KW-0081">Bacteriolytic enzyme</keyword>
<gene>
    <name evidence="8" type="ORF">K6Y31_20800</name>
</gene>
<sequence>MIKKRIVCSVAAAIALIVNSSIGNDVRVSEKGLAIIGNTEGCRLNPYVCPAGLITNGIGNTQFNPSATVTIEQVARDWAKNIEIAETCLLNTAPSELSQGQHDAFTSFIFNSGCHRFRYNRNKTETTIYKLIAAGRYSQACEQLPRWVYGGGKKLKGLVIRRAKERDLCLS</sequence>
<keyword evidence="9" id="KW-1185">Reference proteome</keyword>
<keyword evidence="7" id="KW-0732">Signal</keyword>
<comment type="catalytic activity">
    <reaction evidence="1 6">
        <text>Hydrolysis of (1-&gt;4)-beta-linkages between N-acetylmuramic acid and N-acetyl-D-glucosamine residues in a peptidoglycan and between N-acetyl-D-glucosamine residues in chitodextrins.</text>
        <dbReference type="EC" id="3.2.1.17"/>
    </reaction>
</comment>
<evidence type="ECO:0000256" key="4">
    <source>
        <dbReference type="ARBA" id="ARBA00022801"/>
    </source>
</evidence>
<comment type="caution">
    <text evidence="8">The sequence shown here is derived from an EMBL/GenBank/DDBJ whole genome shotgun (WGS) entry which is preliminary data.</text>
</comment>
<evidence type="ECO:0000256" key="6">
    <source>
        <dbReference type="RuleBase" id="RU003788"/>
    </source>
</evidence>
<keyword evidence="2 6" id="KW-0929">Antimicrobial</keyword>
<organism evidence="8 9">
    <name type="scientific">Motilimonas cestriensis</name>
    <dbReference type="NCBI Taxonomy" id="2742685"/>
    <lineage>
        <taxon>Bacteria</taxon>
        <taxon>Pseudomonadati</taxon>
        <taxon>Pseudomonadota</taxon>
        <taxon>Gammaproteobacteria</taxon>
        <taxon>Alteromonadales</taxon>
        <taxon>Alteromonadales genera incertae sedis</taxon>
        <taxon>Motilimonas</taxon>
    </lineage>
</organism>
<reference evidence="8 9" key="1">
    <citation type="journal article" date="2022" name="Environ. Microbiol. Rep.">
        <title>Eco-phylogenetic analyses reveal divergent evolution of vitamin B12 metabolism in the marine bacterial family 'Psychromonadaceae'.</title>
        <authorList>
            <person name="Jin X."/>
            <person name="Yang Y."/>
            <person name="Cao H."/>
            <person name="Gao B."/>
            <person name="Zhao Z."/>
        </authorList>
    </citation>
    <scope>NUCLEOTIDE SEQUENCE [LARGE SCALE GENOMIC DNA]</scope>
    <source>
        <strain evidence="8 9">MKS20</strain>
    </source>
</reference>
<dbReference type="InterPro" id="IPR002196">
    <property type="entry name" value="Glyco_hydro_24"/>
</dbReference>
<proteinExistence type="inferred from homology"/>